<organism evidence="2 3">
    <name type="scientific">Cryptosporangium minutisporangium</name>
    <dbReference type="NCBI Taxonomy" id="113569"/>
    <lineage>
        <taxon>Bacteria</taxon>
        <taxon>Bacillati</taxon>
        <taxon>Actinomycetota</taxon>
        <taxon>Actinomycetes</taxon>
        <taxon>Cryptosporangiales</taxon>
        <taxon>Cryptosporangiaceae</taxon>
        <taxon>Cryptosporangium</taxon>
    </lineage>
</organism>
<dbReference type="EMBL" id="BAAAYN010000024">
    <property type="protein sequence ID" value="GAA3389400.1"/>
    <property type="molecule type" value="Genomic_DNA"/>
</dbReference>
<proteinExistence type="predicted"/>
<comment type="caution">
    <text evidence="2">The sequence shown here is derived from an EMBL/GenBank/DDBJ whole genome shotgun (WGS) entry which is preliminary data.</text>
</comment>
<feature type="region of interest" description="Disordered" evidence="1">
    <location>
        <begin position="173"/>
        <end position="209"/>
    </location>
</feature>
<feature type="compositionally biased region" description="Polar residues" evidence="1">
    <location>
        <begin position="194"/>
        <end position="209"/>
    </location>
</feature>
<evidence type="ECO:0000256" key="1">
    <source>
        <dbReference type="SAM" id="MobiDB-lite"/>
    </source>
</evidence>
<keyword evidence="3" id="KW-1185">Reference proteome</keyword>
<evidence type="ECO:0000313" key="2">
    <source>
        <dbReference type="EMBL" id="GAA3389400.1"/>
    </source>
</evidence>
<sequence length="209" mass="21492">MPTGAASGTPAPGAPAGGTDLVLRLGDAAGAAPGFTVEHLHLAGRPLGPPDPRARAGLAPADRWSPGDPVALCRTEDGVTSTGELFVATALAVDGDRLLLDRPVPSAFPRARTLVFARSLFFSQRQLRRHDDLMNRLYRISAEYRVSAFLDERAAGVSAPLVEATELDLLDLSRGSAGAGGGPPSRPAPGHPGTSAQLVATTPSEAPHG</sequence>
<protein>
    <submittedName>
        <fullName evidence="2">Uncharacterized protein</fullName>
    </submittedName>
</protein>
<dbReference type="RefSeq" id="WP_345729616.1">
    <property type="nucleotide sequence ID" value="NZ_BAAAYN010000024.1"/>
</dbReference>
<reference evidence="3" key="1">
    <citation type="journal article" date="2019" name="Int. J. Syst. Evol. Microbiol.">
        <title>The Global Catalogue of Microorganisms (GCM) 10K type strain sequencing project: providing services to taxonomists for standard genome sequencing and annotation.</title>
        <authorList>
            <consortium name="The Broad Institute Genomics Platform"/>
            <consortium name="The Broad Institute Genome Sequencing Center for Infectious Disease"/>
            <person name="Wu L."/>
            <person name="Ma J."/>
        </authorList>
    </citation>
    <scope>NUCLEOTIDE SEQUENCE [LARGE SCALE GENOMIC DNA]</scope>
    <source>
        <strain evidence="3">JCM 9458</strain>
    </source>
</reference>
<dbReference type="Proteomes" id="UP001501676">
    <property type="component" value="Unassembled WGS sequence"/>
</dbReference>
<evidence type="ECO:0000313" key="3">
    <source>
        <dbReference type="Proteomes" id="UP001501676"/>
    </source>
</evidence>
<gene>
    <name evidence="2" type="ORF">GCM10020369_39360</name>
</gene>
<accession>A0ABP6T0J6</accession>
<name>A0ABP6T0J6_9ACTN</name>